<feature type="region of interest" description="Disordered" evidence="1">
    <location>
        <begin position="47"/>
        <end position="83"/>
    </location>
</feature>
<gene>
    <name evidence="2" type="ORF">PAHAL_5G279100</name>
</gene>
<organism evidence="2">
    <name type="scientific">Panicum hallii</name>
    <dbReference type="NCBI Taxonomy" id="206008"/>
    <lineage>
        <taxon>Eukaryota</taxon>
        <taxon>Viridiplantae</taxon>
        <taxon>Streptophyta</taxon>
        <taxon>Embryophyta</taxon>
        <taxon>Tracheophyta</taxon>
        <taxon>Spermatophyta</taxon>
        <taxon>Magnoliopsida</taxon>
        <taxon>Liliopsida</taxon>
        <taxon>Poales</taxon>
        <taxon>Poaceae</taxon>
        <taxon>PACMAD clade</taxon>
        <taxon>Panicoideae</taxon>
        <taxon>Panicodae</taxon>
        <taxon>Paniceae</taxon>
        <taxon>Panicinae</taxon>
        <taxon>Panicum</taxon>
        <taxon>Panicum sect. Panicum</taxon>
    </lineage>
</organism>
<sequence>MIPHAPPALARLPLPNLPRCRTPHAARQAPALCLAAARPAALVAPGARAPRAQASAVRGRSRAAARRQGGRQEQDCTPSRQAGCTAAGLCSVHARTRHAQ</sequence>
<dbReference type="Gramene" id="PVH38529">
    <property type="protein sequence ID" value="PVH38529"/>
    <property type="gene ID" value="PAHAL_5G279100"/>
</dbReference>
<dbReference type="EMBL" id="CM008050">
    <property type="protein sequence ID" value="PVH38529.1"/>
    <property type="molecule type" value="Genomic_DNA"/>
</dbReference>
<proteinExistence type="predicted"/>
<name>A0A2T8ILJ5_9POAL</name>
<evidence type="ECO:0000256" key="1">
    <source>
        <dbReference type="SAM" id="MobiDB-lite"/>
    </source>
</evidence>
<protein>
    <submittedName>
        <fullName evidence="2">Uncharacterized protein</fullName>
    </submittedName>
</protein>
<feature type="compositionally biased region" description="Basic residues" evidence="1">
    <location>
        <begin position="59"/>
        <end position="69"/>
    </location>
</feature>
<feature type="compositionally biased region" description="Low complexity" evidence="1">
    <location>
        <begin position="47"/>
        <end position="58"/>
    </location>
</feature>
<dbReference type="AlphaFoldDB" id="A0A2T8ILJ5"/>
<dbReference type="Proteomes" id="UP000243499">
    <property type="component" value="Chromosome 5"/>
</dbReference>
<reference evidence="2" key="1">
    <citation type="submission" date="2018-04" db="EMBL/GenBank/DDBJ databases">
        <title>WGS assembly of Panicum hallii.</title>
        <authorList>
            <person name="Lovell J."/>
            <person name="Jenkins J."/>
            <person name="Lowry D."/>
            <person name="Mamidi S."/>
            <person name="Sreedasyam A."/>
            <person name="Weng X."/>
            <person name="Barry K."/>
            <person name="Bonette J."/>
            <person name="Campitelli B."/>
            <person name="Daum C."/>
            <person name="Gordon S."/>
            <person name="Gould B."/>
            <person name="Lipzen A."/>
            <person name="Macqueen A."/>
            <person name="Palacio-Mejia J."/>
            <person name="Plott C."/>
            <person name="Shakirov E."/>
            <person name="Shu S."/>
            <person name="Yoshinaga Y."/>
            <person name="Zane M."/>
            <person name="Rokhsar D."/>
            <person name="Grimwood J."/>
            <person name="Schmutz J."/>
            <person name="Juenger T."/>
        </authorList>
    </citation>
    <scope>NUCLEOTIDE SEQUENCE [LARGE SCALE GENOMIC DNA]</scope>
    <source>
        <strain evidence="2">FIL2</strain>
    </source>
</reference>
<accession>A0A2T8ILJ5</accession>
<evidence type="ECO:0000313" key="2">
    <source>
        <dbReference type="EMBL" id="PVH38529.1"/>
    </source>
</evidence>